<dbReference type="Proteomes" id="UP000028837">
    <property type="component" value="Unassembled WGS sequence"/>
</dbReference>
<feature type="compositionally biased region" description="Low complexity" evidence="1">
    <location>
        <begin position="308"/>
        <end position="317"/>
    </location>
</feature>
<dbReference type="EMBL" id="AHZU02000976">
    <property type="protein sequence ID" value="KFG37865.1"/>
    <property type="molecule type" value="Genomic_DNA"/>
</dbReference>
<feature type="region of interest" description="Disordered" evidence="1">
    <location>
        <begin position="496"/>
        <end position="547"/>
    </location>
</feature>
<feature type="region of interest" description="Disordered" evidence="1">
    <location>
        <begin position="340"/>
        <end position="361"/>
    </location>
</feature>
<dbReference type="VEuPathDB" id="ToxoDB:TGDOM2_203480A"/>
<feature type="region of interest" description="Disordered" evidence="1">
    <location>
        <begin position="1"/>
        <end position="21"/>
    </location>
</feature>
<name>A0A086K0E7_TOXGO</name>
<comment type="caution">
    <text evidence="2">The sequence shown here is derived from an EMBL/GenBank/DDBJ whole genome shotgun (WGS) entry which is preliminary data.</text>
</comment>
<evidence type="ECO:0000256" key="1">
    <source>
        <dbReference type="SAM" id="MobiDB-lite"/>
    </source>
</evidence>
<evidence type="ECO:0000313" key="3">
    <source>
        <dbReference type="Proteomes" id="UP000028837"/>
    </source>
</evidence>
<gene>
    <name evidence="2" type="ORF">TGDOM2_203480A</name>
</gene>
<feature type="compositionally biased region" description="Basic and acidic residues" evidence="1">
    <location>
        <begin position="514"/>
        <end position="526"/>
    </location>
</feature>
<organism evidence="2 3">
    <name type="scientific">Toxoplasma gondii GAB2-2007-GAL-DOM2</name>
    <dbReference type="NCBI Taxonomy" id="1130820"/>
    <lineage>
        <taxon>Eukaryota</taxon>
        <taxon>Sar</taxon>
        <taxon>Alveolata</taxon>
        <taxon>Apicomplexa</taxon>
        <taxon>Conoidasida</taxon>
        <taxon>Coccidia</taxon>
        <taxon>Eucoccidiorida</taxon>
        <taxon>Eimeriorina</taxon>
        <taxon>Sarcocystidae</taxon>
        <taxon>Toxoplasma</taxon>
    </lineage>
</organism>
<proteinExistence type="predicted"/>
<sequence>MAHGPSPLGGRAGNRREEEAAAFASVSAGGCQTSRLLGPHLLQTPASLSSTIFAAPGDRSQSAVAALPPQSLLPLGPPLVADTVPDPSLAFHASPALPPQFPASFPESARFFPAAATPVCCPPADPHPLGYLPADGPGVYTPGTSNVCVPAPGGGRAVCASGALVPLQAETPSGSAPRSLSACPPQFFLFPAPDNLVATLPHAAASQHAGVLPAGTSVCTPVPTAQFAAGESPSFAPGFAAPADLGFRPSRRDGDAEARAGGGEPAAAFVKSPAFEGALRGSEAVALLERNETPCNRAETAERRRRNAAPAAASEAPRPRLLGHTVTAFPLLKKERLCCPASSRSPSASDRRREEFGGASQRTMESLARKLHRRVFLFGGAELPEQVTRAAANELRNGAGPEVYLQLIEEAGPALSICPDVFVGFAPSDAAAATVTALEAHHAASSFSPSSFSPRARHPLCCGAAFESVLRREHAQLSRSPPHEWIWRRLSPRPLPPSGCSASGGRCVQPGARSDGEKGGALEDAKVSAASFEAPEGGGEARRRSREAGLPGGRFFHACAGVTVGEDGAAVALFGGKREGGELADNQVGDLEQEPKGTGVWGARLAVSFFWTGA</sequence>
<evidence type="ECO:0000313" key="2">
    <source>
        <dbReference type="EMBL" id="KFG37865.1"/>
    </source>
</evidence>
<dbReference type="AlphaFoldDB" id="A0A086K0E7"/>
<accession>A0A086K0E7</accession>
<protein>
    <submittedName>
        <fullName evidence="2">Uncharacterized protein</fullName>
    </submittedName>
</protein>
<feature type="region of interest" description="Disordered" evidence="1">
    <location>
        <begin position="295"/>
        <end position="317"/>
    </location>
</feature>
<reference evidence="2 3" key="1">
    <citation type="submission" date="2014-02" db="EMBL/GenBank/DDBJ databases">
        <authorList>
            <person name="Sibley D."/>
            <person name="Venepally P."/>
            <person name="Karamycheva S."/>
            <person name="Hadjithomas M."/>
            <person name="Khan A."/>
            <person name="Brunk B."/>
            <person name="Roos D."/>
            <person name="Caler E."/>
            <person name="Lorenzi H."/>
        </authorList>
    </citation>
    <scope>NUCLEOTIDE SEQUENCE [LARGE SCALE GENOMIC DNA]</scope>
    <source>
        <strain evidence="2 3">GAB2-2007-GAL-DOM2</strain>
    </source>
</reference>